<dbReference type="Proteomes" id="UP000464495">
    <property type="component" value="Chromosome"/>
</dbReference>
<keyword evidence="2" id="KW-1185">Reference proteome</keyword>
<evidence type="ECO:0000313" key="2">
    <source>
        <dbReference type="Proteomes" id="UP000464495"/>
    </source>
</evidence>
<dbReference type="KEGG" id="amaq:GO499_00080"/>
<dbReference type="RefSeq" id="WP_161860262.1">
    <property type="nucleotide sequence ID" value="NZ_CP046620.1"/>
</dbReference>
<dbReference type="EMBL" id="CP046620">
    <property type="protein sequence ID" value="QHQ33684.1"/>
    <property type="molecule type" value="Genomic_DNA"/>
</dbReference>
<proteinExistence type="predicted"/>
<reference evidence="1 2" key="1">
    <citation type="submission" date="2019-12" db="EMBL/GenBank/DDBJ databases">
        <title>Complete genome sequence of Algicella marina strain 9Alg 56(T) isolated from the red alga Tichocarpus crinitus.</title>
        <authorList>
            <person name="Kim S.-G."/>
            <person name="Nedashkovskaya O.I."/>
        </authorList>
    </citation>
    <scope>NUCLEOTIDE SEQUENCE [LARGE SCALE GENOMIC DNA]</scope>
    <source>
        <strain evidence="1 2">9Alg 56</strain>
    </source>
</reference>
<organism evidence="1 2">
    <name type="scientific">Algicella marina</name>
    <dbReference type="NCBI Taxonomy" id="2683284"/>
    <lineage>
        <taxon>Bacteria</taxon>
        <taxon>Pseudomonadati</taxon>
        <taxon>Pseudomonadota</taxon>
        <taxon>Alphaproteobacteria</taxon>
        <taxon>Rhodobacterales</taxon>
        <taxon>Paracoccaceae</taxon>
        <taxon>Algicella</taxon>
    </lineage>
</organism>
<name>A0A6P1SSN0_9RHOB</name>
<sequence length="52" mass="6115">MTEANQKELDALLRMMVYLKFELERNSLDAEAGLVEKAIQNFRHRLDSLPEH</sequence>
<gene>
    <name evidence="1" type="ORF">GO499_00080</name>
</gene>
<dbReference type="AlphaFoldDB" id="A0A6P1SSN0"/>
<accession>A0A6P1SSN0</accession>
<evidence type="ECO:0000313" key="1">
    <source>
        <dbReference type="EMBL" id="QHQ33684.1"/>
    </source>
</evidence>
<protein>
    <submittedName>
        <fullName evidence="1">Uncharacterized protein</fullName>
    </submittedName>
</protein>